<protein>
    <submittedName>
        <fullName evidence="1">Uncharacterized protein</fullName>
    </submittedName>
</protein>
<keyword evidence="2" id="KW-1185">Reference proteome</keyword>
<evidence type="ECO:0000313" key="1">
    <source>
        <dbReference type="EMBL" id="KAK4766548.1"/>
    </source>
</evidence>
<dbReference type="AlphaFoldDB" id="A0AAN7QGG6"/>
<accession>A0AAN7QGG6</accession>
<gene>
    <name evidence="1" type="ORF">SAY87_008190</name>
</gene>
<proteinExistence type="predicted"/>
<dbReference type="Proteomes" id="UP001345219">
    <property type="component" value="Chromosome 7"/>
</dbReference>
<evidence type="ECO:0000313" key="2">
    <source>
        <dbReference type="Proteomes" id="UP001345219"/>
    </source>
</evidence>
<organism evidence="1 2">
    <name type="scientific">Trapa incisa</name>
    <dbReference type="NCBI Taxonomy" id="236973"/>
    <lineage>
        <taxon>Eukaryota</taxon>
        <taxon>Viridiplantae</taxon>
        <taxon>Streptophyta</taxon>
        <taxon>Embryophyta</taxon>
        <taxon>Tracheophyta</taxon>
        <taxon>Spermatophyta</taxon>
        <taxon>Magnoliopsida</taxon>
        <taxon>eudicotyledons</taxon>
        <taxon>Gunneridae</taxon>
        <taxon>Pentapetalae</taxon>
        <taxon>rosids</taxon>
        <taxon>malvids</taxon>
        <taxon>Myrtales</taxon>
        <taxon>Lythraceae</taxon>
        <taxon>Trapa</taxon>
    </lineage>
</organism>
<sequence length="77" mass="8274">MDSQAHPGNRGAIACVPAKLILRPVSVSSLLEQSDSLGITHSVGQVRQAQCRFAVLGLMDKLCDALKQCRKRLIACV</sequence>
<reference evidence="1 2" key="1">
    <citation type="journal article" date="2023" name="Hortic Res">
        <title>Pangenome of water caltrop reveals structural variations and asymmetric subgenome divergence after allopolyploidization.</title>
        <authorList>
            <person name="Zhang X."/>
            <person name="Chen Y."/>
            <person name="Wang L."/>
            <person name="Yuan Y."/>
            <person name="Fang M."/>
            <person name="Shi L."/>
            <person name="Lu R."/>
            <person name="Comes H.P."/>
            <person name="Ma Y."/>
            <person name="Chen Y."/>
            <person name="Huang G."/>
            <person name="Zhou Y."/>
            <person name="Zheng Z."/>
            <person name="Qiu Y."/>
        </authorList>
    </citation>
    <scope>NUCLEOTIDE SEQUENCE [LARGE SCALE GENOMIC DNA]</scope>
    <source>
        <tissue evidence="1">Roots</tissue>
    </source>
</reference>
<dbReference type="EMBL" id="JAXIOK010000007">
    <property type="protein sequence ID" value="KAK4766548.1"/>
    <property type="molecule type" value="Genomic_DNA"/>
</dbReference>
<comment type="caution">
    <text evidence="1">The sequence shown here is derived from an EMBL/GenBank/DDBJ whole genome shotgun (WGS) entry which is preliminary data.</text>
</comment>
<name>A0AAN7QGG6_9MYRT</name>